<sequence>MVSANQNYSRSLGRPTFPLHHHNLRLRTENFEALQTANAEHEVKYTFLLNGMIGVRQELEELAAMLKEPLSGINWELLTEANTKFIKNKIFQLEQLKAQRIAAGKKVLQRIYHFCRHVELKSELLDANGRASSSIRKSL</sequence>
<name>A0A1D1UVZ7_RAMVA</name>
<reference evidence="1 2" key="1">
    <citation type="journal article" date="2016" name="Nat. Commun.">
        <title>Extremotolerant tardigrade genome and improved radiotolerance of human cultured cells by tardigrade-unique protein.</title>
        <authorList>
            <person name="Hashimoto T."/>
            <person name="Horikawa D.D."/>
            <person name="Saito Y."/>
            <person name="Kuwahara H."/>
            <person name="Kozuka-Hata H."/>
            <person name="Shin-I T."/>
            <person name="Minakuchi Y."/>
            <person name="Ohishi K."/>
            <person name="Motoyama A."/>
            <person name="Aizu T."/>
            <person name="Enomoto A."/>
            <person name="Kondo K."/>
            <person name="Tanaka S."/>
            <person name="Hara Y."/>
            <person name="Koshikawa S."/>
            <person name="Sagara H."/>
            <person name="Miura T."/>
            <person name="Yokobori S."/>
            <person name="Miyagawa K."/>
            <person name="Suzuki Y."/>
            <person name="Kubo T."/>
            <person name="Oyama M."/>
            <person name="Kohara Y."/>
            <person name="Fujiyama A."/>
            <person name="Arakawa K."/>
            <person name="Katayama T."/>
            <person name="Toyoda A."/>
            <person name="Kunieda T."/>
        </authorList>
    </citation>
    <scope>NUCLEOTIDE SEQUENCE [LARGE SCALE GENOMIC DNA]</scope>
    <source>
        <strain evidence="1 2">YOKOZUNA-1</strain>
    </source>
</reference>
<gene>
    <name evidence="1" type="primary">RvY_04704-1</name>
    <name evidence="1" type="synonym">RvY_04704.1</name>
    <name evidence="1" type="ORF">RvY_04704</name>
</gene>
<protein>
    <submittedName>
        <fullName evidence="1">Uncharacterized protein</fullName>
    </submittedName>
</protein>
<accession>A0A1D1UVZ7</accession>
<keyword evidence="2" id="KW-1185">Reference proteome</keyword>
<dbReference type="OrthoDB" id="642895at2759"/>
<dbReference type="Proteomes" id="UP000186922">
    <property type="component" value="Unassembled WGS sequence"/>
</dbReference>
<evidence type="ECO:0000313" key="2">
    <source>
        <dbReference type="Proteomes" id="UP000186922"/>
    </source>
</evidence>
<comment type="caution">
    <text evidence="1">The sequence shown here is derived from an EMBL/GenBank/DDBJ whole genome shotgun (WGS) entry which is preliminary data.</text>
</comment>
<organism evidence="1 2">
    <name type="scientific">Ramazzottius varieornatus</name>
    <name type="common">Water bear</name>
    <name type="synonym">Tardigrade</name>
    <dbReference type="NCBI Taxonomy" id="947166"/>
    <lineage>
        <taxon>Eukaryota</taxon>
        <taxon>Metazoa</taxon>
        <taxon>Ecdysozoa</taxon>
        <taxon>Tardigrada</taxon>
        <taxon>Eutardigrada</taxon>
        <taxon>Parachela</taxon>
        <taxon>Hypsibioidea</taxon>
        <taxon>Ramazzottiidae</taxon>
        <taxon>Ramazzottius</taxon>
    </lineage>
</organism>
<evidence type="ECO:0000313" key="1">
    <source>
        <dbReference type="EMBL" id="GAU92655.1"/>
    </source>
</evidence>
<dbReference type="AlphaFoldDB" id="A0A1D1UVZ7"/>
<dbReference type="EMBL" id="BDGG01000002">
    <property type="protein sequence ID" value="GAU92655.1"/>
    <property type="molecule type" value="Genomic_DNA"/>
</dbReference>
<proteinExistence type="predicted"/>